<accession>A0A0F9GUT5</accession>
<dbReference type="EMBL" id="LAZR01018924">
    <property type="protein sequence ID" value="KKL94431.1"/>
    <property type="molecule type" value="Genomic_DNA"/>
</dbReference>
<reference evidence="1" key="1">
    <citation type="journal article" date="2015" name="Nature">
        <title>Complex archaea that bridge the gap between prokaryotes and eukaryotes.</title>
        <authorList>
            <person name="Spang A."/>
            <person name="Saw J.H."/>
            <person name="Jorgensen S.L."/>
            <person name="Zaremba-Niedzwiedzka K."/>
            <person name="Martijn J."/>
            <person name="Lind A.E."/>
            <person name="van Eijk R."/>
            <person name="Schleper C."/>
            <person name="Guy L."/>
            <person name="Ettema T.J."/>
        </authorList>
    </citation>
    <scope>NUCLEOTIDE SEQUENCE</scope>
</reference>
<gene>
    <name evidence="1" type="ORF">LCGC14_1864690</name>
</gene>
<name>A0A0F9GUT5_9ZZZZ</name>
<proteinExistence type="predicted"/>
<sequence>MSECKHLEFDAFVEVNRLVDSGRFSADIRVRCRDCELPFVFRGLPLGVNLNGAAMSADGTEARLAIAPQDESNHPLAGLTGFRVRKPQ</sequence>
<dbReference type="AlphaFoldDB" id="A0A0F9GUT5"/>
<evidence type="ECO:0000313" key="1">
    <source>
        <dbReference type="EMBL" id="KKL94431.1"/>
    </source>
</evidence>
<comment type="caution">
    <text evidence="1">The sequence shown here is derived from an EMBL/GenBank/DDBJ whole genome shotgun (WGS) entry which is preliminary data.</text>
</comment>
<protein>
    <submittedName>
        <fullName evidence="1">Uncharacterized protein</fullName>
    </submittedName>
</protein>
<organism evidence="1">
    <name type="scientific">marine sediment metagenome</name>
    <dbReference type="NCBI Taxonomy" id="412755"/>
    <lineage>
        <taxon>unclassified sequences</taxon>
        <taxon>metagenomes</taxon>
        <taxon>ecological metagenomes</taxon>
    </lineage>
</organism>